<evidence type="ECO:0000256" key="2">
    <source>
        <dbReference type="ARBA" id="ARBA00022525"/>
    </source>
</evidence>
<dbReference type="InterPro" id="IPR002902">
    <property type="entry name" value="GNK2"/>
</dbReference>
<evidence type="ECO:0000256" key="5">
    <source>
        <dbReference type="ARBA" id="ARBA00038515"/>
    </source>
</evidence>
<organism evidence="8">
    <name type="scientific">Arabidopsis lyrata subsp. lyrata</name>
    <name type="common">Lyre-leaved rock-cress</name>
    <dbReference type="NCBI Taxonomy" id="81972"/>
    <lineage>
        <taxon>Eukaryota</taxon>
        <taxon>Viridiplantae</taxon>
        <taxon>Streptophyta</taxon>
        <taxon>Embryophyta</taxon>
        <taxon>Tracheophyta</taxon>
        <taxon>Spermatophyta</taxon>
        <taxon>Magnoliopsida</taxon>
        <taxon>eudicotyledons</taxon>
        <taxon>Gunneridae</taxon>
        <taxon>Pentapetalae</taxon>
        <taxon>rosids</taxon>
        <taxon>malvids</taxon>
        <taxon>Brassicales</taxon>
        <taxon>Brassicaceae</taxon>
        <taxon>Camelineae</taxon>
        <taxon>Arabidopsis</taxon>
    </lineage>
</organism>
<dbReference type="CDD" id="cd23509">
    <property type="entry name" value="Gnk2-like"/>
    <property type="match status" value="1"/>
</dbReference>
<keyword evidence="4" id="KW-0677">Repeat</keyword>
<dbReference type="KEGG" id="aly:9319398"/>
<dbReference type="InterPro" id="IPR050581">
    <property type="entry name" value="CRR_secretory_protein"/>
</dbReference>
<dbReference type="GO" id="GO:0005576">
    <property type="term" value="C:extracellular region"/>
    <property type="evidence" value="ECO:0007669"/>
    <property type="project" value="UniProtKB-SubCell"/>
</dbReference>
<sequence>MYSSSSISKRFVLYLTVVVVTTQLLLVHSVSSLNLTNSYLHHKCLVSLGKYKPGSEYEKSLDDIIQSFSNKDKNSYGFRTGFSMKAYGKEPDMVAITYQCRVDSRGPKCQSCVVTAGYELLRKRCPRI</sequence>
<evidence type="ECO:0000313" key="8">
    <source>
        <dbReference type="Proteomes" id="UP000008694"/>
    </source>
</evidence>
<evidence type="ECO:0000256" key="4">
    <source>
        <dbReference type="ARBA" id="ARBA00022737"/>
    </source>
</evidence>
<comment type="similarity">
    <text evidence="5">Belongs to the cysteine-rich repeat secretory protein family.</text>
</comment>
<dbReference type="PANTHER" id="PTHR32411">
    <property type="entry name" value="CYSTEINE-RICH REPEAT SECRETORY PROTEIN 38-RELATED"/>
    <property type="match status" value="1"/>
</dbReference>
<dbReference type="Gene3D" id="3.30.430.20">
    <property type="entry name" value="Gnk2 domain, C-X8-C-X2-C motif"/>
    <property type="match status" value="1"/>
</dbReference>
<reference evidence="8" key="1">
    <citation type="journal article" date="2011" name="Nat. Genet.">
        <title>The Arabidopsis lyrata genome sequence and the basis of rapid genome size change.</title>
        <authorList>
            <person name="Hu T.T."/>
            <person name="Pattyn P."/>
            <person name="Bakker E.G."/>
            <person name="Cao J."/>
            <person name="Cheng J.-F."/>
            <person name="Clark R.M."/>
            <person name="Fahlgren N."/>
            <person name="Fawcett J.A."/>
            <person name="Grimwood J."/>
            <person name="Gundlach H."/>
            <person name="Haberer G."/>
            <person name="Hollister J.D."/>
            <person name="Ossowski S."/>
            <person name="Ottilar R.P."/>
            <person name="Salamov A.A."/>
            <person name="Schneeberger K."/>
            <person name="Spannagl M."/>
            <person name="Wang X."/>
            <person name="Yang L."/>
            <person name="Nasrallah M.E."/>
            <person name="Bergelson J."/>
            <person name="Carrington J.C."/>
            <person name="Gaut B.S."/>
            <person name="Schmutz J."/>
            <person name="Mayer K.F.X."/>
            <person name="Van de Peer Y."/>
            <person name="Grigoriev I.V."/>
            <person name="Nordborg M."/>
            <person name="Weigel D."/>
            <person name="Guo Y.-L."/>
        </authorList>
    </citation>
    <scope>NUCLEOTIDE SEQUENCE [LARGE SCALE GENOMIC DNA]</scope>
    <source>
        <strain evidence="8">cv. MN47</strain>
    </source>
</reference>
<dbReference type="PROSITE" id="PS51473">
    <property type="entry name" value="GNK2"/>
    <property type="match status" value="1"/>
</dbReference>
<protein>
    <recommendedName>
        <fullName evidence="6">Gnk2-homologous domain-containing protein</fullName>
    </recommendedName>
</protein>
<feature type="domain" description="Gnk2-homologous" evidence="6">
    <location>
        <begin position="39"/>
        <end position="128"/>
    </location>
</feature>
<name>D7L1I8_ARALL</name>
<dbReference type="PANTHER" id="PTHR32411:SF53">
    <property type="entry name" value="CYSTEINE-RICH REPEAT SECRETORY PROTEIN 18-RELATED"/>
    <property type="match status" value="1"/>
</dbReference>
<comment type="subcellular location">
    <subcellularLocation>
        <location evidence="1">Secreted</location>
    </subcellularLocation>
</comment>
<evidence type="ECO:0000256" key="3">
    <source>
        <dbReference type="ARBA" id="ARBA00022729"/>
    </source>
</evidence>
<dbReference type="OrthoDB" id="1110548at2759"/>
<evidence type="ECO:0000256" key="1">
    <source>
        <dbReference type="ARBA" id="ARBA00004613"/>
    </source>
</evidence>
<dbReference type="EMBL" id="GL348715">
    <property type="protein sequence ID" value="EFH59590.1"/>
    <property type="molecule type" value="Genomic_DNA"/>
</dbReference>
<dbReference type="Pfam" id="PF01657">
    <property type="entry name" value="Stress-antifung"/>
    <property type="match status" value="1"/>
</dbReference>
<keyword evidence="8" id="KW-1185">Reference proteome</keyword>
<dbReference type="Gramene" id="scaffold_302625.1">
    <property type="protein sequence ID" value="scaffold_302625.1"/>
    <property type="gene ID" value="scaffold_302625.1"/>
</dbReference>
<dbReference type="HOGENOM" id="CLU_167109_0_0_1"/>
<keyword evidence="2" id="KW-0964">Secreted</keyword>
<evidence type="ECO:0000313" key="7">
    <source>
        <dbReference type="EMBL" id="EFH59590.1"/>
    </source>
</evidence>
<dbReference type="InterPro" id="IPR038408">
    <property type="entry name" value="GNK2_sf"/>
</dbReference>
<gene>
    <name evidence="7" type="ORF">ARALYDRAFT_898655</name>
</gene>
<dbReference type="Proteomes" id="UP000008694">
    <property type="component" value="Unassembled WGS sequence"/>
</dbReference>
<dbReference type="STRING" id="81972.D7L1I8"/>
<accession>D7L1I8</accession>
<evidence type="ECO:0000259" key="6">
    <source>
        <dbReference type="PROSITE" id="PS51473"/>
    </source>
</evidence>
<dbReference type="AlphaFoldDB" id="D7L1I8"/>
<proteinExistence type="inferred from homology"/>
<keyword evidence="3" id="KW-0732">Signal</keyword>